<gene>
    <name evidence="15" type="ORF">SAMN05661077_2023</name>
</gene>
<dbReference type="SMART" id="SM00831">
    <property type="entry name" value="Cation_ATPase_N"/>
    <property type="match status" value="1"/>
</dbReference>
<dbReference type="FunFam" id="3.40.50.1000:FF:000211">
    <property type="entry name" value="Plasma membrane ATPase"/>
    <property type="match status" value="1"/>
</dbReference>
<evidence type="ECO:0000259" key="14">
    <source>
        <dbReference type="SMART" id="SM00831"/>
    </source>
</evidence>
<feature type="transmembrane region" description="Helical" evidence="13">
    <location>
        <begin position="697"/>
        <end position="719"/>
    </location>
</feature>
<dbReference type="PRINTS" id="PR00119">
    <property type="entry name" value="CATATPASE"/>
</dbReference>
<dbReference type="Gene3D" id="3.40.50.1000">
    <property type="entry name" value="HAD superfamily/HAD-like"/>
    <property type="match status" value="1"/>
</dbReference>
<dbReference type="NCBIfam" id="TIGR01494">
    <property type="entry name" value="ATPase_P-type"/>
    <property type="match status" value="2"/>
</dbReference>
<name>A0A0P9CWI4_9GAMM</name>
<evidence type="ECO:0000256" key="2">
    <source>
        <dbReference type="ARBA" id="ARBA00008804"/>
    </source>
</evidence>
<dbReference type="Proteomes" id="UP000183104">
    <property type="component" value="Unassembled WGS sequence"/>
</dbReference>
<dbReference type="NCBIfam" id="TIGR01647">
    <property type="entry name" value="ATPase-IIIA_H"/>
    <property type="match status" value="1"/>
</dbReference>
<dbReference type="RefSeq" id="WP_054965295.1">
    <property type="nucleotide sequence ID" value="NZ_FMUN01000005.1"/>
</dbReference>
<keyword evidence="8" id="KW-0460">Magnesium</keyword>
<dbReference type="Pfam" id="PF00690">
    <property type="entry name" value="Cation_ATPase_N"/>
    <property type="match status" value="1"/>
</dbReference>
<dbReference type="SUPFAM" id="SSF81665">
    <property type="entry name" value="Calcium ATPase, transmembrane domain M"/>
    <property type="match status" value="1"/>
</dbReference>
<dbReference type="Gene3D" id="3.40.1110.10">
    <property type="entry name" value="Calcium-transporting ATPase, cytoplasmic domain N"/>
    <property type="match status" value="1"/>
</dbReference>
<dbReference type="InterPro" id="IPR023214">
    <property type="entry name" value="HAD_sf"/>
</dbReference>
<dbReference type="Gene3D" id="2.70.150.10">
    <property type="entry name" value="Calcium-transporting ATPase, cytoplasmic transduction domain A"/>
    <property type="match status" value="1"/>
</dbReference>
<dbReference type="InterPro" id="IPR001757">
    <property type="entry name" value="P_typ_ATPase"/>
</dbReference>
<dbReference type="CDD" id="cd02076">
    <property type="entry name" value="P-type_ATPase_H"/>
    <property type="match status" value="1"/>
</dbReference>
<dbReference type="SUPFAM" id="SSF56784">
    <property type="entry name" value="HAD-like"/>
    <property type="match status" value="1"/>
</dbReference>
<keyword evidence="4 13" id="KW-0812">Transmembrane</keyword>
<evidence type="ECO:0000313" key="16">
    <source>
        <dbReference type="Proteomes" id="UP000183104"/>
    </source>
</evidence>
<dbReference type="PROSITE" id="PS00154">
    <property type="entry name" value="ATPASE_E1_E2"/>
    <property type="match status" value="1"/>
</dbReference>
<keyword evidence="5" id="KW-0479">Metal-binding</keyword>
<dbReference type="PANTHER" id="PTHR42861">
    <property type="entry name" value="CALCIUM-TRANSPORTING ATPASE"/>
    <property type="match status" value="1"/>
</dbReference>
<evidence type="ECO:0000256" key="13">
    <source>
        <dbReference type="SAM" id="Phobius"/>
    </source>
</evidence>
<evidence type="ECO:0000313" key="15">
    <source>
        <dbReference type="EMBL" id="SCY40269.1"/>
    </source>
</evidence>
<organism evidence="15 16">
    <name type="scientific">Thiohalorhabdus denitrificans</name>
    <dbReference type="NCBI Taxonomy" id="381306"/>
    <lineage>
        <taxon>Bacteria</taxon>
        <taxon>Pseudomonadati</taxon>
        <taxon>Pseudomonadota</taxon>
        <taxon>Gammaproteobacteria</taxon>
        <taxon>Thiohalorhabdales</taxon>
        <taxon>Thiohalorhabdaceae</taxon>
        <taxon>Thiohalorhabdus</taxon>
    </lineage>
</organism>
<evidence type="ECO:0000256" key="6">
    <source>
        <dbReference type="ARBA" id="ARBA00022741"/>
    </source>
</evidence>
<reference evidence="16" key="1">
    <citation type="submission" date="2016-10" db="EMBL/GenBank/DDBJ databases">
        <authorList>
            <person name="Varghese N."/>
        </authorList>
    </citation>
    <scope>NUCLEOTIDE SEQUENCE [LARGE SCALE GENOMIC DNA]</scope>
    <source>
        <strain evidence="16">HL 19</strain>
    </source>
</reference>
<dbReference type="AlphaFoldDB" id="A0A0P9CWI4"/>
<evidence type="ECO:0000256" key="5">
    <source>
        <dbReference type="ARBA" id="ARBA00022723"/>
    </source>
</evidence>
<feature type="transmembrane region" description="Helical" evidence="13">
    <location>
        <begin position="95"/>
        <end position="111"/>
    </location>
</feature>
<feature type="transmembrane region" description="Helical" evidence="13">
    <location>
        <begin position="664"/>
        <end position="685"/>
    </location>
</feature>
<feature type="transmembrane region" description="Helical" evidence="13">
    <location>
        <begin position="762"/>
        <end position="787"/>
    </location>
</feature>
<evidence type="ECO:0000256" key="10">
    <source>
        <dbReference type="ARBA" id="ARBA00022989"/>
    </source>
</evidence>
<feature type="transmembrane region" description="Helical" evidence="13">
    <location>
        <begin position="268"/>
        <end position="297"/>
    </location>
</feature>
<feature type="transmembrane region" description="Helical" evidence="13">
    <location>
        <begin position="67"/>
        <end position="89"/>
    </location>
</feature>
<dbReference type="Gene3D" id="1.20.1110.10">
    <property type="entry name" value="Calcium-transporting ATPase, transmembrane domain"/>
    <property type="match status" value="1"/>
</dbReference>
<accession>A0A0P9CWI4</accession>
<dbReference type="SFLD" id="SFLDG00002">
    <property type="entry name" value="C1.7:_P-type_atpase_like"/>
    <property type="match status" value="1"/>
</dbReference>
<keyword evidence="16" id="KW-1185">Reference proteome</keyword>
<dbReference type="InterPro" id="IPR006534">
    <property type="entry name" value="P-type_ATPase_IIIA"/>
</dbReference>
<keyword evidence="11 13" id="KW-0472">Membrane</keyword>
<dbReference type="Pfam" id="PF00122">
    <property type="entry name" value="E1-E2_ATPase"/>
    <property type="match status" value="1"/>
</dbReference>
<feature type="transmembrane region" description="Helical" evidence="13">
    <location>
        <begin position="635"/>
        <end position="658"/>
    </location>
</feature>
<dbReference type="SFLD" id="SFLDF00027">
    <property type="entry name" value="p-type_atpase"/>
    <property type="match status" value="1"/>
</dbReference>
<dbReference type="InterPro" id="IPR036412">
    <property type="entry name" value="HAD-like_sf"/>
</dbReference>
<evidence type="ECO:0000256" key="8">
    <source>
        <dbReference type="ARBA" id="ARBA00022842"/>
    </source>
</evidence>
<dbReference type="InterPro" id="IPR008250">
    <property type="entry name" value="ATPase_P-typ_transduc_dom_A_sf"/>
</dbReference>
<protein>
    <submittedName>
        <fullName evidence="15">H+-transporting ATPase</fullName>
    </submittedName>
</protein>
<evidence type="ECO:0000256" key="4">
    <source>
        <dbReference type="ARBA" id="ARBA00022692"/>
    </source>
</evidence>
<feature type="transmembrane region" description="Helical" evidence="13">
    <location>
        <begin position="793"/>
        <end position="810"/>
    </location>
</feature>
<feature type="domain" description="Cation-transporting P-type ATPase N-terminal" evidence="14">
    <location>
        <begin position="18"/>
        <end position="91"/>
    </location>
</feature>
<dbReference type="GO" id="GO:0016887">
    <property type="term" value="F:ATP hydrolysis activity"/>
    <property type="evidence" value="ECO:0007669"/>
    <property type="project" value="InterPro"/>
</dbReference>
<dbReference type="GO" id="GO:0046872">
    <property type="term" value="F:metal ion binding"/>
    <property type="evidence" value="ECO:0007669"/>
    <property type="project" value="UniProtKB-KW"/>
</dbReference>
<comment type="similarity">
    <text evidence="2">Belongs to the cation transport ATPase (P-type) (TC 3.A.3) family. Type IIIA subfamily.</text>
</comment>
<dbReference type="InterPro" id="IPR059000">
    <property type="entry name" value="ATPase_P-type_domA"/>
</dbReference>
<dbReference type="PRINTS" id="PR00120">
    <property type="entry name" value="HATPASE"/>
</dbReference>
<dbReference type="InterPro" id="IPR023299">
    <property type="entry name" value="ATPase_P-typ_cyto_dom_N"/>
</dbReference>
<dbReference type="EMBL" id="FMUN01000005">
    <property type="protein sequence ID" value="SCY40269.1"/>
    <property type="molecule type" value="Genomic_DNA"/>
</dbReference>
<dbReference type="OrthoDB" id="9814270at2"/>
<dbReference type="GO" id="GO:0120029">
    <property type="term" value="P:proton export across plasma membrane"/>
    <property type="evidence" value="ECO:0007669"/>
    <property type="project" value="InterPro"/>
</dbReference>
<dbReference type="InterPro" id="IPR023298">
    <property type="entry name" value="ATPase_P-typ_TM_dom_sf"/>
</dbReference>
<dbReference type="Pfam" id="PF00702">
    <property type="entry name" value="Hydrolase"/>
    <property type="match status" value="1"/>
</dbReference>
<feature type="transmembrane region" description="Helical" evidence="13">
    <location>
        <begin position="731"/>
        <end position="750"/>
    </location>
</feature>
<evidence type="ECO:0000256" key="3">
    <source>
        <dbReference type="ARBA" id="ARBA00022553"/>
    </source>
</evidence>
<dbReference type="GO" id="GO:0016020">
    <property type="term" value="C:membrane"/>
    <property type="evidence" value="ECO:0007669"/>
    <property type="project" value="UniProtKB-SubCell"/>
</dbReference>
<keyword evidence="6" id="KW-0547">Nucleotide-binding</keyword>
<evidence type="ECO:0000256" key="1">
    <source>
        <dbReference type="ARBA" id="ARBA00004141"/>
    </source>
</evidence>
<keyword evidence="10 13" id="KW-1133">Transmembrane helix</keyword>
<evidence type="ECO:0000256" key="11">
    <source>
        <dbReference type="ARBA" id="ARBA00023136"/>
    </source>
</evidence>
<proteinExistence type="inferred from homology"/>
<comment type="subcellular location">
    <subcellularLocation>
        <location evidence="1">Membrane</location>
        <topology evidence="1">Multi-pass membrane protein</topology>
    </subcellularLocation>
</comment>
<dbReference type="GO" id="GO:0008553">
    <property type="term" value="F:P-type proton-exporting transporter activity"/>
    <property type="evidence" value="ECO:0007669"/>
    <property type="project" value="InterPro"/>
</dbReference>
<dbReference type="InterPro" id="IPR044492">
    <property type="entry name" value="P_typ_ATPase_HD_dom"/>
</dbReference>
<dbReference type="GO" id="GO:0005524">
    <property type="term" value="F:ATP binding"/>
    <property type="evidence" value="ECO:0007669"/>
    <property type="project" value="UniProtKB-KW"/>
</dbReference>
<dbReference type="STRING" id="381306.AN478_03775"/>
<keyword evidence="7" id="KW-0067">ATP-binding</keyword>
<dbReference type="SUPFAM" id="SSF81653">
    <property type="entry name" value="Calcium ATPase, transduction domain A"/>
    <property type="match status" value="1"/>
</dbReference>
<evidence type="ECO:0000256" key="9">
    <source>
        <dbReference type="ARBA" id="ARBA00022967"/>
    </source>
</evidence>
<dbReference type="InterPro" id="IPR004014">
    <property type="entry name" value="ATPase_P-typ_cation-transptr_N"/>
</dbReference>
<keyword evidence="9" id="KW-1278">Translocase</keyword>
<feature type="region of interest" description="Disordered" evidence="12">
    <location>
        <begin position="1"/>
        <end position="55"/>
    </location>
</feature>
<sequence>MAQARAGSRPPPSLDPDTAGSQPIARTLEELETDPAAGLSSQEADRRREQVGPNALEEEKAHPLLRFLSYFWGPIPWMIEVAALLAGISQRWEDFAVIMVLLAINGGVSFWHEHKASQAIDALKRRLALEALVLRDGRRARIPARDLVPGDIILVSLGHVVPADARMLEDQSLSADESALTGESLPVTKEGGDLLYSGTTAQLGKAWAVVVATGPATRFARTVALVREAGGESHFRRAVLRIGYFLIAASLLLVALVVALSLHRGTPVWTVILFALGLVLAGIPQAMPAVLSVTMSIGASRLARMKAIVSRLAAMDEMAGLQVLCADKTGTLTKNQLALQEPVLIEGRDAREAVLAATLTTDREEPDPIDRAILGYPHPPDGLEGYRVEAFRPFDPNRKRAEADVARDGRRFTVVKGAPQVVLDLMGEPEGVTDRVHREADRLGEQGFRSLGVARHDPEEGWRYLAILPLLDPPREDKAQMVRDAKARHLDLRMVTGDHPAIGRQIARQIGLNTNLVRAADLFGPGEAGGPGRGEIDWSIHEEVLAADGFAEVTPEHKFEIIRHFQAADRIVGMTGDGVNDAPALKQADVGIAVPGATDAARSASDLVLTESGLDVIIRGVEEARRIFGRMTGYATYRITETIRLLLFLSIAVAAFAFHPITPIMIILLVILNDIAIVAIAWDNAPTPGRPVRWRMPRILAIAGLLGPAGVVSSFFLYWILRDLVGHPAHLIQTLLFLKLLVAGHMTLFLTRQQGWFWQRPFPSATLFIALEATQVAGTLAAVYGFLMAPIGWVWAGIVWGYAIAWMVLLDGIKVLAYRRFLASP</sequence>
<dbReference type="FunFam" id="2.70.150.10:FF:000042">
    <property type="entry name" value="Plasma membrane ATPase"/>
    <property type="match status" value="1"/>
</dbReference>
<dbReference type="SFLD" id="SFLDS00003">
    <property type="entry name" value="Haloacid_Dehalogenase"/>
    <property type="match status" value="1"/>
</dbReference>
<evidence type="ECO:0000256" key="12">
    <source>
        <dbReference type="SAM" id="MobiDB-lite"/>
    </source>
</evidence>
<keyword evidence="3" id="KW-0597">Phosphoprotein</keyword>
<evidence type="ECO:0000256" key="7">
    <source>
        <dbReference type="ARBA" id="ARBA00022840"/>
    </source>
</evidence>
<dbReference type="InterPro" id="IPR018303">
    <property type="entry name" value="ATPase_P-typ_P_site"/>
</dbReference>
<feature type="transmembrane region" description="Helical" evidence="13">
    <location>
        <begin position="242"/>
        <end position="262"/>
    </location>
</feature>